<dbReference type="InterPro" id="IPR019821">
    <property type="entry name" value="Kinesin_motor_CS"/>
</dbReference>
<accession>A0AAN7WSB0</accession>
<dbReference type="PROSITE" id="PS50067">
    <property type="entry name" value="KINESIN_MOTOR_2"/>
    <property type="match status" value="1"/>
</dbReference>
<dbReference type="InterPro" id="IPR001752">
    <property type="entry name" value="Kinesin_motor_dom"/>
</dbReference>
<evidence type="ECO:0000256" key="1">
    <source>
        <dbReference type="ARBA" id="ARBA00022701"/>
    </source>
</evidence>
<keyword evidence="12" id="KW-1185">Reference proteome</keyword>
<evidence type="ECO:0000256" key="6">
    <source>
        <dbReference type="PROSITE-ProRule" id="PRU00283"/>
    </source>
</evidence>
<evidence type="ECO:0000256" key="4">
    <source>
        <dbReference type="ARBA" id="ARBA00023054"/>
    </source>
</evidence>
<organism evidence="11 12">
    <name type="scientific">Arxiozyma heterogenica</name>
    <dbReference type="NCBI Taxonomy" id="278026"/>
    <lineage>
        <taxon>Eukaryota</taxon>
        <taxon>Fungi</taxon>
        <taxon>Dikarya</taxon>
        <taxon>Ascomycota</taxon>
        <taxon>Saccharomycotina</taxon>
        <taxon>Saccharomycetes</taxon>
        <taxon>Saccharomycetales</taxon>
        <taxon>Saccharomycetaceae</taxon>
        <taxon>Arxiozyma</taxon>
    </lineage>
</organism>
<dbReference type="EMBL" id="JAWIZZ010000036">
    <property type="protein sequence ID" value="KAK5781342.1"/>
    <property type="molecule type" value="Genomic_DNA"/>
</dbReference>
<dbReference type="InterPro" id="IPR027640">
    <property type="entry name" value="Kinesin-like_fam"/>
</dbReference>
<dbReference type="PANTHER" id="PTHR47968:SF13">
    <property type="entry name" value="KINESIN-LIKE PROTEIN KIF19 ISOFORM X1"/>
    <property type="match status" value="1"/>
</dbReference>
<feature type="coiled-coil region" evidence="8">
    <location>
        <begin position="567"/>
        <end position="594"/>
    </location>
</feature>
<dbReference type="Proteomes" id="UP001306508">
    <property type="component" value="Unassembled WGS sequence"/>
</dbReference>
<keyword evidence="4 8" id="KW-0175">Coiled coil</keyword>
<name>A0AAN7WSB0_9SACH</name>
<dbReference type="AlphaFoldDB" id="A0AAN7WSB0"/>
<feature type="compositionally biased region" description="Low complexity" evidence="9">
    <location>
        <begin position="78"/>
        <end position="87"/>
    </location>
</feature>
<keyword evidence="1 7" id="KW-0493">Microtubule</keyword>
<dbReference type="GO" id="GO:0005874">
    <property type="term" value="C:microtubule"/>
    <property type="evidence" value="ECO:0007669"/>
    <property type="project" value="UniProtKB-KW"/>
</dbReference>
<evidence type="ECO:0000313" key="11">
    <source>
        <dbReference type="EMBL" id="KAK5781342.1"/>
    </source>
</evidence>
<dbReference type="SUPFAM" id="SSF52540">
    <property type="entry name" value="P-loop containing nucleoside triphosphate hydrolases"/>
    <property type="match status" value="1"/>
</dbReference>
<dbReference type="GO" id="GO:0005524">
    <property type="term" value="F:ATP binding"/>
    <property type="evidence" value="ECO:0007669"/>
    <property type="project" value="UniProtKB-UniRule"/>
</dbReference>
<evidence type="ECO:0000256" key="7">
    <source>
        <dbReference type="RuleBase" id="RU000394"/>
    </source>
</evidence>
<evidence type="ECO:0000256" key="9">
    <source>
        <dbReference type="SAM" id="MobiDB-lite"/>
    </source>
</evidence>
<dbReference type="PRINTS" id="PR00380">
    <property type="entry name" value="KINESINHEAVY"/>
</dbReference>
<reference evidence="12" key="1">
    <citation type="submission" date="2023-07" db="EMBL/GenBank/DDBJ databases">
        <title>A draft genome of Kazachstania heterogenica Y-27499.</title>
        <authorList>
            <person name="Donic C."/>
            <person name="Kralova J.S."/>
            <person name="Fidel L."/>
            <person name="Ben-Dor S."/>
            <person name="Jung S."/>
        </authorList>
    </citation>
    <scope>NUCLEOTIDE SEQUENCE [LARGE SCALE GENOMIC DNA]</scope>
    <source>
        <strain evidence="12">Y27499</strain>
    </source>
</reference>
<dbReference type="PROSITE" id="PS00411">
    <property type="entry name" value="KINESIN_MOTOR_1"/>
    <property type="match status" value="1"/>
</dbReference>
<dbReference type="PANTHER" id="PTHR47968">
    <property type="entry name" value="CENTROMERE PROTEIN E"/>
    <property type="match status" value="1"/>
</dbReference>
<keyword evidence="3 6" id="KW-0067">ATP-binding</keyword>
<evidence type="ECO:0000259" key="10">
    <source>
        <dbReference type="PROSITE" id="PS50067"/>
    </source>
</evidence>
<dbReference type="GO" id="GO:0008017">
    <property type="term" value="F:microtubule binding"/>
    <property type="evidence" value="ECO:0007669"/>
    <property type="project" value="InterPro"/>
</dbReference>
<gene>
    <name evidence="11" type="ORF">RI543_001183</name>
</gene>
<dbReference type="InterPro" id="IPR036961">
    <property type="entry name" value="Kinesin_motor_dom_sf"/>
</dbReference>
<dbReference type="Gene3D" id="3.40.850.10">
    <property type="entry name" value="Kinesin motor domain"/>
    <property type="match status" value="1"/>
</dbReference>
<dbReference type="GO" id="GO:0003777">
    <property type="term" value="F:microtubule motor activity"/>
    <property type="evidence" value="ECO:0007669"/>
    <property type="project" value="InterPro"/>
</dbReference>
<protein>
    <recommendedName>
        <fullName evidence="7">Kinesin-like protein</fullName>
    </recommendedName>
</protein>
<evidence type="ECO:0000256" key="5">
    <source>
        <dbReference type="ARBA" id="ARBA00023175"/>
    </source>
</evidence>
<evidence type="ECO:0000313" key="12">
    <source>
        <dbReference type="Proteomes" id="UP001306508"/>
    </source>
</evidence>
<evidence type="ECO:0000256" key="3">
    <source>
        <dbReference type="ARBA" id="ARBA00022840"/>
    </source>
</evidence>
<comment type="caution">
    <text evidence="11">The sequence shown here is derived from an EMBL/GenBank/DDBJ whole genome shotgun (WGS) entry which is preliminary data.</text>
</comment>
<feature type="compositionally biased region" description="Low complexity" evidence="9">
    <location>
        <begin position="159"/>
        <end position="178"/>
    </location>
</feature>
<dbReference type="Pfam" id="PF00225">
    <property type="entry name" value="Kinesin"/>
    <property type="match status" value="1"/>
</dbReference>
<dbReference type="InterPro" id="IPR027417">
    <property type="entry name" value="P-loop_NTPase"/>
</dbReference>
<evidence type="ECO:0000256" key="8">
    <source>
        <dbReference type="SAM" id="Coils"/>
    </source>
</evidence>
<dbReference type="GO" id="GO:0007018">
    <property type="term" value="P:microtubule-based movement"/>
    <property type="evidence" value="ECO:0007669"/>
    <property type="project" value="InterPro"/>
</dbReference>
<feature type="binding site" evidence="6">
    <location>
        <begin position="224"/>
        <end position="231"/>
    </location>
    <ligand>
        <name>ATP</name>
        <dbReference type="ChEBI" id="CHEBI:30616"/>
    </ligand>
</feature>
<feature type="region of interest" description="Disordered" evidence="9">
    <location>
        <begin position="149"/>
        <end position="178"/>
    </location>
</feature>
<feature type="region of interest" description="Disordered" evidence="9">
    <location>
        <begin position="70"/>
        <end position="89"/>
    </location>
</feature>
<keyword evidence="5 6" id="KW-0505">Motor protein</keyword>
<proteinExistence type="inferred from homology"/>
<comment type="similarity">
    <text evidence="6 7">Belongs to the TRAFAC class myosin-kinesin ATPase superfamily. Kinesin family.</text>
</comment>
<keyword evidence="2 6" id="KW-0547">Nucleotide-binding</keyword>
<sequence length="760" mass="87070">MKGSKAVEGLNRQSSITVAVRIRPFNQWEISHLIPEERSIYANGNSTFKNENDNDSRVILNQNSLSSPLPILPQRGVSSSSSSLSSSGNLYNDLPRPNGIWSLVNCVDDKMLIFNPNNRNVNNNINNINNINNSINNSSKNNNIALKYKRNHTGWRQRSTSNSRYNSNSNNNSNGNSGGNNEIKFIFDKLFDMRTEQETIYNSLMVPLLDSVMDGYNGTIFAYGATGCGKTYTINGTADDPGIIYRTMNDLFKRIKNLQNEKDFEILLSFLEIYNENIRDLLDPDTPSHKLVIREDSNQKILVSNLSYHSPRNVEDVLSLVERGNKNRTTCPTGANLVSSRSHSILQIQIVQNDKMIDLTNVQSFGTLSIIDLAGSERAAATKNRGQRLFEGAKINQSLLALGNCINALCSDTKKQHVPYRDSKLTRLLKFSLGGNCKTVMIVCISPSSQHYEETLNTLKYANRAKQIKTKMIKNQQNLNRHISSYLKIINEQKKVIRNLQNREYVIEKRIYDANNEIYDMIQVIKKDIILATNNDNNNNNGNMNIINSLILVKRRLLQFIKLKVSNDNRNNGNNFLDENIKRLEQQFNSNEKQINERIRFISDQYLLKFKQHINTRYCEQNQNQREESLNYYIKMYNNEVNEIMSNYNKNVLIGATDIMEELMNGISDINEENDILSIIKAGNIFDNDNTSDEVNEELIIKEFDKKFDRFALKYLSKDDHDHTTTIKMNTTTNNNANNNILIPSYTEDISLQDITMIRE</sequence>
<dbReference type="SMART" id="SM00129">
    <property type="entry name" value="KISc"/>
    <property type="match status" value="1"/>
</dbReference>
<evidence type="ECO:0000256" key="2">
    <source>
        <dbReference type="ARBA" id="ARBA00022741"/>
    </source>
</evidence>
<feature type="domain" description="Kinesin motor" evidence="10">
    <location>
        <begin position="15"/>
        <end position="468"/>
    </location>
</feature>